<protein>
    <recommendedName>
        <fullName evidence="4">Carboxylesterase type B domain-containing protein</fullName>
    </recommendedName>
</protein>
<dbReference type="InterPro" id="IPR002018">
    <property type="entry name" value="CarbesteraseB"/>
</dbReference>
<evidence type="ECO:0000313" key="6">
    <source>
        <dbReference type="Proteomes" id="UP001549921"/>
    </source>
</evidence>
<dbReference type="PANTHER" id="PTHR11559">
    <property type="entry name" value="CARBOXYLESTERASE"/>
    <property type="match status" value="1"/>
</dbReference>
<keyword evidence="1" id="KW-0325">Glycoprotein</keyword>
<feature type="compositionally biased region" description="Low complexity" evidence="2">
    <location>
        <begin position="572"/>
        <end position="584"/>
    </location>
</feature>
<dbReference type="Proteomes" id="UP001549921">
    <property type="component" value="Unassembled WGS sequence"/>
</dbReference>
<organism evidence="5 6">
    <name type="scientific">Loxostege sticticalis</name>
    <name type="common">Beet webworm moth</name>
    <dbReference type="NCBI Taxonomy" id="481309"/>
    <lineage>
        <taxon>Eukaryota</taxon>
        <taxon>Metazoa</taxon>
        <taxon>Ecdysozoa</taxon>
        <taxon>Arthropoda</taxon>
        <taxon>Hexapoda</taxon>
        <taxon>Insecta</taxon>
        <taxon>Pterygota</taxon>
        <taxon>Neoptera</taxon>
        <taxon>Endopterygota</taxon>
        <taxon>Lepidoptera</taxon>
        <taxon>Glossata</taxon>
        <taxon>Ditrysia</taxon>
        <taxon>Pyraloidea</taxon>
        <taxon>Crambidae</taxon>
        <taxon>Pyraustinae</taxon>
        <taxon>Loxostege</taxon>
    </lineage>
</organism>
<evidence type="ECO:0000256" key="1">
    <source>
        <dbReference type="ARBA" id="ARBA00023180"/>
    </source>
</evidence>
<dbReference type="InterPro" id="IPR029058">
    <property type="entry name" value="AB_hydrolase_fold"/>
</dbReference>
<dbReference type="Pfam" id="PF00135">
    <property type="entry name" value="COesterase"/>
    <property type="match status" value="1"/>
</dbReference>
<evidence type="ECO:0000313" key="5">
    <source>
        <dbReference type="EMBL" id="KAL0851460.1"/>
    </source>
</evidence>
<comment type="caution">
    <text evidence="5">The sequence shown here is derived from an EMBL/GenBank/DDBJ whole genome shotgun (WGS) entry which is preliminary data.</text>
</comment>
<evidence type="ECO:0000259" key="4">
    <source>
        <dbReference type="Pfam" id="PF00135"/>
    </source>
</evidence>
<feature type="signal peptide" evidence="3">
    <location>
        <begin position="1"/>
        <end position="16"/>
    </location>
</feature>
<dbReference type="AlphaFoldDB" id="A0ABD0TQ37"/>
<sequence>MWSLFGILCVTGFALALPLSKNSATPPLVTIEGQGTVSGSVADGEYFEFYGIPYADSTAGSHRFKAPLPPPTFTETFVANRKGIKCVRPLGQGFEGTEDCLVADVFTPTLDRESKLPVVVWVKGREFEANERELSFENFVSEDLVVVTLNFRESILGYLCLGTETAPGNAGLKDIIAGLKWVKANIEQFGGDPEAITLIGHGSGAAAVDLITLSPMAEGLITRAIAQSGNALSPWAVSRDNLKYAAQVAEALGHTIENIEDLSELFSREISVSALMGVINELDLTDNSFAFAPCVEREDLDNEEPFLVKTPFEIISQGEFLPIPLITGFVDKEGTIRAEEISDSAWLRRMDNSFEEFLQVDLAFENDDDKTKVVENIRQFYFDGQPISQNAALNYNGDTMIIVSAIREAWLRSVSDQSTAPIYLYQFSYKGTLGEPLVGPIKVESAAHSEELAYLFYDVPLITDTDEIPEMDLRIRDVMIERWTNFVKTGNPTSRTSQTVWQPFTNETPRYLHILGTEEEAATRLESNSVDPHSDLKKFWDEIYAEHFLDAENSWSVQVKDDDDNTELVEENPTAAPDDNATDPPTTPSGDDDDPTTTPAPSSASTAVGYTFLIISAYALLDKFHIIQLLL</sequence>
<gene>
    <name evidence="5" type="ORF">ABMA28_007257</name>
</gene>
<accession>A0ABD0TQ37</accession>
<proteinExistence type="predicted"/>
<keyword evidence="3" id="KW-0732">Signal</keyword>
<dbReference type="Gene3D" id="3.40.50.1820">
    <property type="entry name" value="alpha/beta hydrolase"/>
    <property type="match status" value="1"/>
</dbReference>
<dbReference type="InterPro" id="IPR050309">
    <property type="entry name" value="Type-B_Carboxylest/Lipase"/>
</dbReference>
<feature type="chain" id="PRO_5044776889" description="Carboxylesterase type B domain-containing protein" evidence="3">
    <location>
        <begin position="17"/>
        <end position="631"/>
    </location>
</feature>
<dbReference type="SUPFAM" id="SSF53474">
    <property type="entry name" value="alpha/beta-Hydrolases"/>
    <property type="match status" value="1"/>
</dbReference>
<dbReference type="EMBL" id="JBEDNZ010000002">
    <property type="protein sequence ID" value="KAL0851460.1"/>
    <property type="molecule type" value="Genomic_DNA"/>
</dbReference>
<evidence type="ECO:0000256" key="3">
    <source>
        <dbReference type="SAM" id="SignalP"/>
    </source>
</evidence>
<feature type="region of interest" description="Disordered" evidence="2">
    <location>
        <begin position="562"/>
        <end position="604"/>
    </location>
</feature>
<feature type="domain" description="Carboxylesterase type B" evidence="4">
    <location>
        <begin position="27"/>
        <end position="529"/>
    </location>
</feature>
<name>A0ABD0TQ37_LOXSC</name>
<reference evidence="5 6" key="1">
    <citation type="submission" date="2024-06" db="EMBL/GenBank/DDBJ databases">
        <title>A chromosome-level genome assembly of beet webworm, Loxostege sticticalis.</title>
        <authorList>
            <person name="Zhang Y."/>
        </authorList>
    </citation>
    <scope>NUCLEOTIDE SEQUENCE [LARGE SCALE GENOMIC DNA]</scope>
    <source>
        <strain evidence="5">AQ028</strain>
        <tissue evidence="5">Male pupae</tissue>
    </source>
</reference>
<evidence type="ECO:0000256" key="2">
    <source>
        <dbReference type="SAM" id="MobiDB-lite"/>
    </source>
</evidence>